<name>A0A6A5XNP6_9PLEO</name>
<feature type="domain" description="AB hydrolase-1" evidence="3">
    <location>
        <begin position="93"/>
        <end position="267"/>
    </location>
</feature>
<dbReference type="Pfam" id="PF08386">
    <property type="entry name" value="Abhydrolase_4"/>
    <property type="match status" value="1"/>
</dbReference>
<dbReference type="Pfam" id="PF00561">
    <property type="entry name" value="Abhydrolase_1"/>
    <property type="match status" value="1"/>
</dbReference>
<dbReference type="RefSeq" id="XP_033382313.1">
    <property type="nucleotide sequence ID" value="XM_033525241.1"/>
</dbReference>
<dbReference type="OrthoDB" id="425534at2759"/>
<organism evidence="5 6">
    <name type="scientific">Aaosphaeria arxii CBS 175.79</name>
    <dbReference type="NCBI Taxonomy" id="1450172"/>
    <lineage>
        <taxon>Eukaryota</taxon>
        <taxon>Fungi</taxon>
        <taxon>Dikarya</taxon>
        <taxon>Ascomycota</taxon>
        <taxon>Pezizomycotina</taxon>
        <taxon>Dothideomycetes</taxon>
        <taxon>Pleosporomycetidae</taxon>
        <taxon>Pleosporales</taxon>
        <taxon>Pleosporales incertae sedis</taxon>
        <taxon>Aaosphaeria</taxon>
    </lineage>
</organism>
<evidence type="ECO:0000313" key="6">
    <source>
        <dbReference type="Proteomes" id="UP000799778"/>
    </source>
</evidence>
<proteinExistence type="inferred from homology"/>
<keyword evidence="2" id="KW-0378">Hydrolase</keyword>
<dbReference type="InterPro" id="IPR029058">
    <property type="entry name" value="AB_hydrolase_fold"/>
</dbReference>
<comment type="similarity">
    <text evidence="1">Belongs to the peptidase S33 family.</text>
</comment>
<dbReference type="GeneID" id="54282638"/>
<sequence length="573" mass="62303">MRLQSATALQALALSSTAIAKPIFGRAQNETKIYDFAQLESSPELKWTPCFEDFTCARLEVPLDYEDLDVGTTDIAFIKWTSNSTNASSAHDILLNPGGPGGSGVQFLRSSLNDMLLTLGFDNNLVGFDPRGVNNSGPDLSCFPGQTGTARLYDDDFNTAVDINSSSTITDAFARAGAFGEWCTQAHSGPNDTAKYANTVATATDMLHYTELAAEARGESAEDAELWYYGASYGTILGSTAAALFPDRIGRMILDGVVDAEDYYLGAWSNNLVDGDAAISTFFKYCHEGGNTSCAFWDESPEAIEERFNAVIEDVRQNPITVSDPTFVKKPTIITTRDLHSALTTVPYQPLILFPILGLVMSHLEQRNGTVLAQFLGSAAPQDQCENPPTFEVSDVEPRYFIACNDANGRYNLSTVEKFTEQVEQQFELSKYMGESWAAGTSINCRKLEVFAPDSQVFEGVPSANKTSNPILFVGNTYDPVTPLTHAKSMSKRFAGSGVLQQDSVGHCTLAAPSKCTWKVTQKYILDATLPAEGTVCEPDEVPFEKPLGSILGSADTKILKKRHHIQAGKMGW</sequence>
<feature type="domain" description="Peptidase S33 tripeptidyl aminopeptidase-like C-terminal" evidence="4">
    <location>
        <begin position="432"/>
        <end position="537"/>
    </location>
</feature>
<dbReference type="PANTHER" id="PTHR43248">
    <property type="entry name" value="2-SUCCINYL-6-HYDROXY-2,4-CYCLOHEXADIENE-1-CARBOXYLATE SYNTHASE"/>
    <property type="match status" value="1"/>
</dbReference>
<dbReference type="InterPro" id="IPR051601">
    <property type="entry name" value="Serine_prot/Carboxylest_S33"/>
</dbReference>
<dbReference type="GO" id="GO:0016787">
    <property type="term" value="F:hydrolase activity"/>
    <property type="evidence" value="ECO:0007669"/>
    <property type="project" value="UniProtKB-KW"/>
</dbReference>
<dbReference type="InterPro" id="IPR013595">
    <property type="entry name" value="Pept_S33_TAP-like_C"/>
</dbReference>
<evidence type="ECO:0000259" key="4">
    <source>
        <dbReference type="Pfam" id="PF08386"/>
    </source>
</evidence>
<keyword evidence="6" id="KW-1185">Reference proteome</keyword>
<reference evidence="5" key="1">
    <citation type="journal article" date="2020" name="Stud. Mycol.">
        <title>101 Dothideomycetes genomes: a test case for predicting lifestyles and emergence of pathogens.</title>
        <authorList>
            <person name="Haridas S."/>
            <person name="Albert R."/>
            <person name="Binder M."/>
            <person name="Bloem J."/>
            <person name="Labutti K."/>
            <person name="Salamov A."/>
            <person name="Andreopoulos B."/>
            <person name="Baker S."/>
            <person name="Barry K."/>
            <person name="Bills G."/>
            <person name="Bluhm B."/>
            <person name="Cannon C."/>
            <person name="Castanera R."/>
            <person name="Culley D."/>
            <person name="Daum C."/>
            <person name="Ezra D."/>
            <person name="Gonzalez J."/>
            <person name="Henrissat B."/>
            <person name="Kuo A."/>
            <person name="Liang C."/>
            <person name="Lipzen A."/>
            <person name="Lutzoni F."/>
            <person name="Magnuson J."/>
            <person name="Mondo S."/>
            <person name="Nolan M."/>
            <person name="Ohm R."/>
            <person name="Pangilinan J."/>
            <person name="Park H.-J."/>
            <person name="Ramirez L."/>
            <person name="Alfaro M."/>
            <person name="Sun H."/>
            <person name="Tritt A."/>
            <person name="Yoshinaga Y."/>
            <person name="Zwiers L.-H."/>
            <person name="Turgeon B."/>
            <person name="Goodwin S."/>
            <person name="Spatafora J."/>
            <person name="Crous P."/>
            <person name="Grigoriev I."/>
        </authorList>
    </citation>
    <scope>NUCLEOTIDE SEQUENCE</scope>
    <source>
        <strain evidence="5">CBS 175.79</strain>
    </source>
</reference>
<evidence type="ECO:0000313" key="5">
    <source>
        <dbReference type="EMBL" id="KAF2013974.1"/>
    </source>
</evidence>
<evidence type="ECO:0000256" key="1">
    <source>
        <dbReference type="ARBA" id="ARBA00010088"/>
    </source>
</evidence>
<dbReference type="AlphaFoldDB" id="A0A6A5XNP6"/>
<dbReference type="EMBL" id="ML978071">
    <property type="protein sequence ID" value="KAF2013974.1"/>
    <property type="molecule type" value="Genomic_DNA"/>
</dbReference>
<protein>
    <recommendedName>
        <fullName evidence="7">Alpha/beta-hydrolase</fullName>
    </recommendedName>
</protein>
<evidence type="ECO:0000259" key="3">
    <source>
        <dbReference type="Pfam" id="PF00561"/>
    </source>
</evidence>
<accession>A0A6A5XNP6</accession>
<gene>
    <name evidence="5" type="ORF">BU24DRAFT_395102</name>
</gene>
<evidence type="ECO:0000256" key="2">
    <source>
        <dbReference type="ARBA" id="ARBA00022801"/>
    </source>
</evidence>
<dbReference type="Proteomes" id="UP000799778">
    <property type="component" value="Unassembled WGS sequence"/>
</dbReference>
<dbReference type="SUPFAM" id="SSF53474">
    <property type="entry name" value="alpha/beta-Hydrolases"/>
    <property type="match status" value="1"/>
</dbReference>
<dbReference type="InterPro" id="IPR000073">
    <property type="entry name" value="AB_hydrolase_1"/>
</dbReference>
<dbReference type="PANTHER" id="PTHR43248:SF25">
    <property type="entry name" value="AB HYDROLASE-1 DOMAIN-CONTAINING PROTEIN-RELATED"/>
    <property type="match status" value="1"/>
</dbReference>
<evidence type="ECO:0008006" key="7">
    <source>
        <dbReference type="Google" id="ProtNLM"/>
    </source>
</evidence>
<dbReference type="Gene3D" id="3.40.50.1820">
    <property type="entry name" value="alpha/beta hydrolase"/>
    <property type="match status" value="1"/>
</dbReference>